<evidence type="ECO:0000256" key="2">
    <source>
        <dbReference type="ARBA" id="ARBA00023125"/>
    </source>
</evidence>
<reference evidence="5 6" key="1">
    <citation type="submission" date="2024-09" db="EMBL/GenBank/DDBJ databases">
        <authorList>
            <person name="Sun Q."/>
            <person name="Mori K."/>
        </authorList>
    </citation>
    <scope>NUCLEOTIDE SEQUENCE [LARGE SCALE GENOMIC DNA]</scope>
    <source>
        <strain evidence="5 6">NCAIM B.02301</strain>
    </source>
</reference>
<name>A0ABV6NIS3_9BACI</name>
<proteinExistence type="predicted"/>
<keyword evidence="1" id="KW-0805">Transcription regulation</keyword>
<sequence>MTTVNEKYSIENESFSIQYLNLKGKFNMAKSHHHSYYEIFYLLEGERTYLINNKEYKAQKGDLVIINPHDSHHTTSTDVPNFERIVIYFKPEFILPQCEELADTLFPLAQGSQLLRFPLKDQQAIDQIIREILAECSQQESGYEPCVKSTLTLLLVRIYRLLNQADQDIQDHTHPMFDKIQEITSYIKRHYHDDIKLEDIAKNFYISSSYLSRTFKKVTGFGFREYLMEIRLNEAKKRLRETQEKTLTIAEQVGFSNASHFNMAFKKLVGVTPIQYRKKSQDTFSNNHNSSHH</sequence>
<accession>A0ABV6NIS3</accession>
<protein>
    <submittedName>
        <fullName evidence="5">AraC family transcriptional regulator</fullName>
    </submittedName>
</protein>
<dbReference type="Pfam" id="PF12833">
    <property type="entry name" value="HTH_18"/>
    <property type="match status" value="1"/>
</dbReference>
<dbReference type="InterPro" id="IPR003313">
    <property type="entry name" value="AraC-bd"/>
</dbReference>
<dbReference type="PRINTS" id="PR00032">
    <property type="entry name" value="HTHARAC"/>
</dbReference>
<keyword evidence="2" id="KW-0238">DNA-binding</keyword>
<keyword evidence="3" id="KW-0804">Transcription</keyword>
<dbReference type="Gene3D" id="1.10.10.60">
    <property type="entry name" value="Homeodomain-like"/>
    <property type="match status" value="2"/>
</dbReference>
<evidence type="ECO:0000313" key="5">
    <source>
        <dbReference type="EMBL" id="MFC0560329.1"/>
    </source>
</evidence>
<dbReference type="EMBL" id="JBHLTR010000022">
    <property type="protein sequence ID" value="MFC0560329.1"/>
    <property type="molecule type" value="Genomic_DNA"/>
</dbReference>
<dbReference type="PANTHER" id="PTHR43280">
    <property type="entry name" value="ARAC-FAMILY TRANSCRIPTIONAL REGULATOR"/>
    <property type="match status" value="1"/>
</dbReference>
<feature type="domain" description="HTH araC/xylS-type" evidence="4">
    <location>
        <begin position="181"/>
        <end position="279"/>
    </location>
</feature>
<dbReference type="PROSITE" id="PS01124">
    <property type="entry name" value="HTH_ARAC_FAMILY_2"/>
    <property type="match status" value="1"/>
</dbReference>
<dbReference type="SMART" id="SM00342">
    <property type="entry name" value="HTH_ARAC"/>
    <property type="match status" value="1"/>
</dbReference>
<dbReference type="InterPro" id="IPR009057">
    <property type="entry name" value="Homeodomain-like_sf"/>
</dbReference>
<comment type="caution">
    <text evidence="5">The sequence shown here is derived from an EMBL/GenBank/DDBJ whole genome shotgun (WGS) entry which is preliminary data.</text>
</comment>
<dbReference type="InterPro" id="IPR018060">
    <property type="entry name" value="HTH_AraC"/>
</dbReference>
<dbReference type="Pfam" id="PF02311">
    <property type="entry name" value="AraC_binding"/>
    <property type="match status" value="1"/>
</dbReference>
<dbReference type="Gene3D" id="2.60.120.10">
    <property type="entry name" value="Jelly Rolls"/>
    <property type="match status" value="1"/>
</dbReference>
<dbReference type="Proteomes" id="UP001589833">
    <property type="component" value="Unassembled WGS sequence"/>
</dbReference>
<organism evidence="5 6">
    <name type="scientific">Halalkalibacter alkalisediminis</name>
    <dbReference type="NCBI Taxonomy" id="935616"/>
    <lineage>
        <taxon>Bacteria</taxon>
        <taxon>Bacillati</taxon>
        <taxon>Bacillota</taxon>
        <taxon>Bacilli</taxon>
        <taxon>Bacillales</taxon>
        <taxon>Bacillaceae</taxon>
        <taxon>Halalkalibacter</taxon>
    </lineage>
</organism>
<evidence type="ECO:0000259" key="4">
    <source>
        <dbReference type="PROSITE" id="PS01124"/>
    </source>
</evidence>
<evidence type="ECO:0000256" key="1">
    <source>
        <dbReference type="ARBA" id="ARBA00023015"/>
    </source>
</evidence>
<dbReference type="PANTHER" id="PTHR43280:SF34">
    <property type="entry name" value="ARAC-FAMILY TRANSCRIPTIONAL REGULATOR"/>
    <property type="match status" value="1"/>
</dbReference>
<dbReference type="SUPFAM" id="SSF46689">
    <property type="entry name" value="Homeodomain-like"/>
    <property type="match status" value="2"/>
</dbReference>
<gene>
    <name evidence="5" type="ORF">ACFFH4_14945</name>
</gene>
<evidence type="ECO:0000313" key="6">
    <source>
        <dbReference type="Proteomes" id="UP001589833"/>
    </source>
</evidence>
<keyword evidence="6" id="KW-1185">Reference proteome</keyword>
<dbReference type="InterPro" id="IPR037923">
    <property type="entry name" value="HTH-like"/>
</dbReference>
<dbReference type="InterPro" id="IPR020449">
    <property type="entry name" value="Tscrpt_reg_AraC-type_HTH"/>
</dbReference>
<dbReference type="InterPro" id="IPR014710">
    <property type="entry name" value="RmlC-like_jellyroll"/>
</dbReference>
<evidence type="ECO:0000256" key="3">
    <source>
        <dbReference type="ARBA" id="ARBA00023163"/>
    </source>
</evidence>
<dbReference type="SUPFAM" id="SSF51215">
    <property type="entry name" value="Regulatory protein AraC"/>
    <property type="match status" value="1"/>
</dbReference>